<keyword evidence="4" id="KW-1185">Reference proteome</keyword>
<dbReference type="EMBL" id="JAOYFB010000005">
    <property type="protein sequence ID" value="KAK4015203.1"/>
    <property type="molecule type" value="Genomic_DNA"/>
</dbReference>
<comment type="caution">
    <text evidence="3">The sequence shown here is derived from an EMBL/GenBank/DDBJ whole genome shotgun (WGS) entry which is preliminary data.</text>
</comment>
<dbReference type="InterPro" id="IPR029071">
    <property type="entry name" value="Ubiquitin-like_domsf"/>
</dbReference>
<gene>
    <name evidence="3" type="ORF">OUZ56_030190</name>
</gene>
<dbReference type="PANTHER" id="PTHR14942">
    <property type="entry name" value="U11/U12 SMALL NUCLEAR RIBONUCLEOPROTEIN 25 KDA PROTEIN"/>
    <property type="match status" value="1"/>
</dbReference>
<name>A0ABQ9ZQZ4_9CRUS</name>
<sequence length="173" mass="20174">MEVEESSSRRSKRKKEKKHHKSKSKSKKDSRKYSHQEVVDLVKKTLDSLLAKDPILNDLPPAVTLEEVQSLIALEHGQAIQIEIHRDDGTSFPVIISQNATVGQLKRSVERATELRLSRDASNCHRRINWKYVWKTYWLYAQGTKLKDDMTTLKDYAINNDDRISFIKRLKEK</sequence>
<proteinExistence type="predicted"/>
<dbReference type="CDD" id="cd17058">
    <property type="entry name" value="Ubl_SNRNP25"/>
    <property type="match status" value="1"/>
</dbReference>
<dbReference type="PANTHER" id="PTHR14942:SF0">
    <property type="entry name" value="U11_U12 SMALL NUCLEAR RIBONUCLEOPROTEIN 25 KDA PROTEIN"/>
    <property type="match status" value="1"/>
</dbReference>
<dbReference type="InterPro" id="IPR039690">
    <property type="entry name" value="SNRNP25"/>
</dbReference>
<evidence type="ECO:0000256" key="1">
    <source>
        <dbReference type="SAM" id="MobiDB-lite"/>
    </source>
</evidence>
<evidence type="ECO:0000259" key="2">
    <source>
        <dbReference type="PROSITE" id="PS50053"/>
    </source>
</evidence>
<dbReference type="Proteomes" id="UP001234178">
    <property type="component" value="Unassembled WGS sequence"/>
</dbReference>
<organism evidence="3 4">
    <name type="scientific">Daphnia magna</name>
    <dbReference type="NCBI Taxonomy" id="35525"/>
    <lineage>
        <taxon>Eukaryota</taxon>
        <taxon>Metazoa</taxon>
        <taxon>Ecdysozoa</taxon>
        <taxon>Arthropoda</taxon>
        <taxon>Crustacea</taxon>
        <taxon>Branchiopoda</taxon>
        <taxon>Diplostraca</taxon>
        <taxon>Cladocera</taxon>
        <taxon>Anomopoda</taxon>
        <taxon>Daphniidae</taxon>
        <taxon>Daphnia</taxon>
    </lineage>
</organism>
<dbReference type="PROSITE" id="PS50053">
    <property type="entry name" value="UBIQUITIN_2"/>
    <property type="match status" value="1"/>
</dbReference>
<dbReference type="InterPro" id="IPR040610">
    <property type="entry name" value="SNRNP25_ubiquitin"/>
</dbReference>
<dbReference type="InterPro" id="IPR000626">
    <property type="entry name" value="Ubiquitin-like_dom"/>
</dbReference>
<feature type="region of interest" description="Disordered" evidence="1">
    <location>
        <begin position="1"/>
        <end position="36"/>
    </location>
</feature>
<protein>
    <recommendedName>
        <fullName evidence="2">Ubiquitin-like domain-containing protein</fullName>
    </recommendedName>
</protein>
<evidence type="ECO:0000313" key="4">
    <source>
        <dbReference type="Proteomes" id="UP001234178"/>
    </source>
</evidence>
<evidence type="ECO:0000313" key="3">
    <source>
        <dbReference type="EMBL" id="KAK4015203.1"/>
    </source>
</evidence>
<feature type="domain" description="Ubiquitin-like" evidence="2">
    <location>
        <begin position="80"/>
        <end position="173"/>
    </location>
</feature>
<feature type="compositionally biased region" description="Basic residues" evidence="1">
    <location>
        <begin position="9"/>
        <end position="30"/>
    </location>
</feature>
<reference evidence="3 4" key="1">
    <citation type="journal article" date="2023" name="Nucleic Acids Res.">
        <title>The hologenome of Daphnia magna reveals possible DNA methylation and microbiome-mediated evolution of the host genome.</title>
        <authorList>
            <person name="Chaturvedi A."/>
            <person name="Li X."/>
            <person name="Dhandapani V."/>
            <person name="Marshall H."/>
            <person name="Kissane S."/>
            <person name="Cuenca-Cambronero M."/>
            <person name="Asole G."/>
            <person name="Calvet F."/>
            <person name="Ruiz-Romero M."/>
            <person name="Marangio P."/>
            <person name="Guigo R."/>
            <person name="Rago D."/>
            <person name="Mirbahai L."/>
            <person name="Eastwood N."/>
            <person name="Colbourne J.K."/>
            <person name="Zhou J."/>
            <person name="Mallon E."/>
            <person name="Orsini L."/>
        </authorList>
    </citation>
    <scope>NUCLEOTIDE SEQUENCE [LARGE SCALE GENOMIC DNA]</scope>
    <source>
        <strain evidence="3">LRV0_1</strain>
    </source>
</reference>
<accession>A0ABQ9ZQZ4</accession>
<dbReference type="Pfam" id="PF18036">
    <property type="entry name" value="Ubiquitin_4"/>
    <property type="match status" value="1"/>
</dbReference>
<dbReference type="Gene3D" id="3.10.20.90">
    <property type="entry name" value="Phosphatidylinositol 3-kinase Catalytic Subunit, Chain A, domain 1"/>
    <property type="match status" value="1"/>
</dbReference>
<dbReference type="SUPFAM" id="SSF54236">
    <property type="entry name" value="Ubiquitin-like"/>
    <property type="match status" value="1"/>
</dbReference>